<proteinExistence type="predicted"/>
<gene>
    <name evidence="3" type="ORF">TWF506_007482</name>
</gene>
<keyword evidence="2" id="KW-0732">Signal</keyword>
<protein>
    <submittedName>
        <fullName evidence="3">Uncharacterized protein</fullName>
    </submittedName>
</protein>
<dbReference type="EMBL" id="JAVHJM010000004">
    <property type="protein sequence ID" value="KAK6515137.1"/>
    <property type="molecule type" value="Genomic_DNA"/>
</dbReference>
<accession>A0AAN8NEP4</accession>
<organism evidence="3 4">
    <name type="scientific">Arthrobotrys conoides</name>
    <dbReference type="NCBI Taxonomy" id="74498"/>
    <lineage>
        <taxon>Eukaryota</taxon>
        <taxon>Fungi</taxon>
        <taxon>Dikarya</taxon>
        <taxon>Ascomycota</taxon>
        <taxon>Pezizomycotina</taxon>
        <taxon>Orbiliomycetes</taxon>
        <taxon>Orbiliales</taxon>
        <taxon>Orbiliaceae</taxon>
        <taxon>Arthrobotrys</taxon>
    </lineage>
</organism>
<evidence type="ECO:0000256" key="2">
    <source>
        <dbReference type="SAM" id="SignalP"/>
    </source>
</evidence>
<comment type="caution">
    <text evidence="3">The sequence shown here is derived from an EMBL/GenBank/DDBJ whole genome shotgun (WGS) entry which is preliminary data.</text>
</comment>
<feature type="compositionally biased region" description="Low complexity" evidence="1">
    <location>
        <begin position="253"/>
        <end position="333"/>
    </location>
</feature>
<feature type="region of interest" description="Disordered" evidence="1">
    <location>
        <begin position="242"/>
        <end position="333"/>
    </location>
</feature>
<evidence type="ECO:0000313" key="4">
    <source>
        <dbReference type="Proteomes" id="UP001307849"/>
    </source>
</evidence>
<dbReference type="AlphaFoldDB" id="A0AAN8NEP4"/>
<name>A0AAN8NEP4_9PEZI</name>
<feature type="chain" id="PRO_5042824451" evidence="2">
    <location>
        <begin position="24"/>
        <end position="884"/>
    </location>
</feature>
<dbReference type="Proteomes" id="UP001307849">
    <property type="component" value="Unassembled WGS sequence"/>
</dbReference>
<reference evidence="3 4" key="1">
    <citation type="submission" date="2019-10" db="EMBL/GenBank/DDBJ databases">
        <authorList>
            <person name="Palmer J.M."/>
        </authorList>
    </citation>
    <scope>NUCLEOTIDE SEQUENCE [LARGE SCALE GENOMIC DNA]</scope>
    <source>
        <strain evidence="3 4">TWF506</strain>
    </source>
</reference>
<feature type="signal peptide" evidence="2">
    <location>
        <begin position="1"/>
        <end position="23"/>
    </location>
</feature>
<sequence>MLMAYSQSFLLLLFSYFSILTNSQSTTLTTSTTTETWIIKDVIFSTVVTRLPWCPLPTAGAAVSASGPIVVQLSFRANVTDGSDSGDGVVTFVMDRNGNDIVVSSSPLVLSLNTSFVLQEFSNTPQVLYFSLPANLTSRKLGKRFDELLPVFISDQVPSDAIFEGWFEDIDGEFFIRVLTSEGELLLGFTVCPTDGTAASGQKVYVYDLSLGVPNTDQCIRAAANTLPYPLWTASSTSLPTGISLDPFNPEDGATTPTTRSGASRSSRTGSSGAATTTSGSGTGTNTITSRTIPTNTGMSITSNTSSGGSRTSSSGDSSSDSGSSMSSNSSTTDTRIYTTTTFWTTGVPDGTTSATSTTNAADATVTVSEYQPYPSSIKILSTRDGDTSSAIYYIKAIFNGNWLPVPPSIYEDTQTGDQFLLNMVWVLNKEGHLFSPIYGPRYIQGRWDGLGYNYTIPLRTYIVGSKTTATDIPDFGGMIIRVKRQEEMLDTDVLLAFDITSSGLLTLNSNVNTTAGYGIWACEETGQYWGITDGSDRYCQWDKITAIHMQGNPAVVDSQEDYYGFITTDGASYTAGLGDGPTVTRHRLLQKSVATTTVELTAGEPYYITVGTGLNVATATVSFGQRVERSTVSNAWNITQSVSSTVIGPASPTKTVIEYLAPSGFPMFRMFWVAGVTSDPKYFALSTNAEIDNKLLLYGDANTDPDTQRIAEFWSTPNGNDLIARGYDPTHRYLNPTTAYFDSATNGIKFYPYQQNPSGTELLLFDYGSDADGNWVSPRQPTNAVGWGSGDLSLWMCGRVDMPAVMYPSGPNEVFLGTDGSSPSSLGLAANCGSIGNSFGTQWFLEKGLWAQGTYWKRHEDGAWRNDDGVAYHEFVATQEESS</sequence>
<evidence type="ECO:0000313" key="3">
    <source>
        <dbReference type="EMBL" id="KAK6515137.1"/>
    </source>
</evidence>
<keyword evidence="4" id="KW-1185">Reference proteome</keyword>
<evidence type="ECO:0000256" key="1">
    <source>
        <dbReference type="SAM" id="MobiDB-lite"/>
    </source>
</evidence>